<dbReference type="PROSITE" id="PS50012">
    <property type="entry name" value="RCC1_3"/>
    <property type="match status" value="2"/>
</dbReference>
<reference evidence="3 4" key="1">
    <citation type="submission" date="2016-07" db="EMBL/GenBank/DDBJ databases">
        <title>Pervasive Adenine N6-methylation of Active Genes in Fungi.</title>
        <authorList>
            <consortium name="DOE Joint Genome Institute"/>
            <person name="Mondo S.J."/>
            <person name="Dannebaum R.O."/>
            <person name="Kuo R.C."/>
            <person name="Labutti K."/>
            <person name="Haridas S."/>
            <person name="Kuo A."/>
            <person name="Salamov A."/>
            <person name="Ahrendt S.R."/>
            <person name="Lipzen A."/>
            <person name="Sullivan W."/>
            <person name="Andreopoulos W.B."/>
            <person name="Clum A."/>
            <person name="Lindquist E."/>
            <person name="Daum C."/>
            <person name="Ramamoorthy G.K."/>
            <person name="Gryganskyi A."/>
            <person name="Culley D."/>
            <person name="Magnuson J.K."/>
            <person name="James T.Y."/>
            <person name="O'Malley M.A."/>
            <person name="Stajich J.E."/>
            <person name="Spatafora J.W."/>
            <person name="Visel A."/>
            <person name="Grigoriev I.V."/>
        </authorList>
    </citation>
    <scope>NUCLEOTIDE SEQUENCE [LARGE SCALE GENOMIC DNA]</scope>
    <source>
        <strain evidence="3 4">NRRL 1336</strain>
    </source>
</reference>
<organism evidence="3 4">
    <name type="scientific">Absidia repens</name>
    <dbReference type="NCBI Taxonomy" id="90262"/>
    <lineage>
        <taxon>Eukaryota</taxon>
        <taxon>Fungi</taxon>
        <taxon>Fungi incertae sedis</taxon>
        <taxon>Mucoromycota</taxon>
        <taxon>Mucoromycotina</taxon>
        <taxon>Mucoromycetes</taxon>
        <taxon>Mucorales</taxon>
        <taxon>Cunninghamellaceae</taxon>
        <taxon>Absidia</taxon>
    </lineage>
</organism>
<name>A0A1X2J1G9_9FUNG</name>
<feature type="repeat" description="RCC1" evidence="2">
    <location>
        <begin position="126"/>
        <end position="187"/>
    </location>
</feature>
<proteinExistence type="predicted"/>
<comment type="caution">
    <text evidence="3">The sequence shown here is derived from an EMBL/GenBank/DDBJ whole genome shotgun (WGS) entry which is preliminary data.</text>
</comment>
<dbReference type="STRING" id="90262.A0A1X2J1G9"/>
<evidence type="ECO:0000256" key="1">
    <source>
        <dbReference type="ARBA" id="ARBA00022737"/>
    </source>
</evidence>
<gene>
    <name evidence="3" type="ORF">BCR42DRAFT_386274</name>
</gene>
<sequence>MTTTSMFGDLKVGLGIVNNTGSAYWWPLQQMRKTTNHVDGIWLGDNIKEAGVQCTQKDDPILLILIILTPFYRTFSRSQVDGKVLEYDMDELNQNQQPQSKILTMPHVFSMATSATHVLFAVKGGAPVYGMGSNRMGQLGLDMSLIQHADQPTVLDFFDGLGTMDNSETSAIKVACGPFHSAVTIHHDLYTFGWNDQGRIGWGLPADEGDNDSTCSIYDNGIKLASFIDNGRELDVLVDKVCCGSAHTVALDVDGFAWTCGSDKYLQLGRKLENHKDTTYDNYFRRCSGIKKTVVDCQVGSWSTLLLERQ</sequence>
<dbReference type="OrthoDB" id="5370059at2759"/>
<dbReference type="AlphaFoldDB" id="A0A1X2J1G9"/>
<dbReference type="PANTHER" id="PTHR22872">
    <property type="entry name" value="BTK-BINDING PROTEIN-RELATED"/>
    <property type="match status" value="1"/>
</dbReference>
<dbReference type="Pfam" id="PF00415">
    <property type="entry name" value="RCC1"/>
    <property type="match status" value="1"/>
</dbReference>
<protein>
    <submittedName>
        <fullName evidence="3">Regulator of chromosome condensation 1/beta-lactamase-inhibitor protein II</fullName>
    </submittedName>
</protein>
<dbReference type="SUPFAM" id="SSF50985">
    <property type="entry name" value="RCC1/BLIP-II"/>
    <property type="match status" value="1"/>
</dbReference>
<keyword evidence="4" id="KW-1185">Reference proteome</keyword>
<dbReference type="InterPro" id="IPR000408">
    <property type="entry name" value="Reg_chr_condens"/>
</dbReference>
<evidence type="ECO:0000313" key="4">
    <source>
        <dbReference type="Proteomes" id="UP000193560"/>
    </source>
</evidence>
<dbReference type="Proteomes" id="UP000193560">
    <property type="component" value="Unassembled WGS sequence"/>
</dbReference>
<evidence type="ECO:0000313" key="3">
    <source>
        <dbReference type="EMBL" id="ORZ25662.1"/>
    </source>
</evidence>
<dbReference type="PRINTS" id="PR00633">
    <property type="entry name" value="RCCNDNSATION"/>
</dbReference>
<accession>A0A1X2J1G9</accession>
<evidence type="ECO:0000256" key="2">
    <source>
        <dbReference type="PROSITE-ProRule" id="PRU00235"/>
    </source>
</evidence>
<dbReference type="EMBL" id="MCGE01000001">
    <property type="protein sequence ID" value="ORZ25662.1"/>
    <property type="molecule type" value="Genomic_DNA"/>
</dbReference>
<dbReference type="InterPro" id="IPR009091">
    <property type="entry name" value="RCC1/BLIP-II"/>
</dbReference>
<keyword evidence="1" id="KW-0677">Repeat</keyword>
<dbReference type="Gene3D" id="2.130.10.30">
    <property type="entry name" value="Regulator of chromosome condensation 1/beta-lactamase-inhibitor protein II"/>
    <property type="match status" value="1"/>
</dbReference>
<feature type="repeat" description="RCC1" evidence="2">
    <location>
        <begin position="187"/>
        <end position="254"/>
    </location>
</feature>
<dbReference type="InterPro" id="IPR051625">
    <property type="entry name" value="Signaling_Regulatory_Domain"/>
</dbReference>